<keyword evidence="4" id="KW-1185">Reference proteome</keyword>
<comment type="caution">
    <text evidence="3">The sequence shown here is derived from an EMBL/GenBank/DDBJ whole genome shotgun (WGS) entry which is preliminary data.</text>
</comment>
<feature type="transmembrane region" description="Helical" evidence="2">
    <location>
        <begin position="16"/>
        <end position="38"/>
    </location>
</feature>
<keyword evidence="2" id="KW-1133">Transmembrane helix</keyword>
<sequence>MPDAPRRVGRDLLRSVVTWSVGAAVSLQAAAVVAVSVADAMRKRRSPPPEFPKAEPRTTQVAESTVTTYTYGEALFRD</sequence>
<organism evidence="3 4">
    <name type="scientific">Georgenia halotolerans</name>
    <dbReference type="NCBI Taxonomy" id="3028317"/>
    <lineage>
        <taxon>Bacteria</taxon>
        <taxon>Bacillati</taxon>
        <taxon>Actinomycetota</taxon>
        <taxon>Actinomycetes</taxon>
        <taxon>Micrococcales</taxon>
        <taxon>Bogoriellaceae</taxon>
        <taxon>Georgenia</taxon>
    </lineage>
</organism>
<evidence type="ECO:0000256" key="2">
    <source>
        <dbReference type="SAM" id="Phobius"/>
    </source>
</evidence>
<evidence type="ECO:0000313" key="3">
    <source>
        <dbReference type="EMBL" id="MDD9205441.1"/>
    </source>
</evidence>
<feature type="region of interest" description="Disordered" evidence="1">
    <location>
        <begin position="42"/>
        <end position="62"/>
    </location>
</feature>
<dbReference type="EMBL" id="JARACI010000494">
    <property type="protein sequence ID" value="MDD9205441.1"/>
    <property type="molecule type" value="Genomic_DNA"/>
</dbReference>
<reference evidence="3" key="1">
    <citation type="submission" date="2023-02" db="EMBL/GenBank/DDBJ databases">
        <title>Georgenia sp.10Sc9-8, isolated from a soil sample collected from the Taklamakan desert.</title>
        <authorList>
            <person name="Liu S."/>
        </authorList>
    </citation>
    <scope>NUCLEOTIDE SEQUENCE</scope>
    <source>
        <strain evidence="3">10Sc9-8</strain>
    </source>
</reference>
<evidence type="ECO:0000313" key="4">
    <source>
        <dbReference type="Proteomes" id="UP001165561"/>
    </source>
</evidence>
<dbReference type="Proteomes" id="UP001165561">
    <property type="component" value="Unassembled WGS sequence"/>
</dbReference>
<feature type="non-terminal residue" evidence="3">
    <location>
        <position position="78"/>
    </location>
</feature>
<name>A0ABT5TTQ7_9MICO</name>
<protein>
    <submittedName>
        <fullName evidence="3">Phosphatidylserine/phosphatidylglycerophosphate/ cardiolipin synthase family protein</fullName>
    </submittedName>
</protein>
<keyword evidence="2" id="KW-0472">Membrane</keyword>
<evidence type="ECO:0000256" key="1">
    <source>
        <dbReference type="SAM" id="MobiDB-lite"/>
    </source>
</evidence>
<proteinExistence type="predicted"/>
<gene>
    <name evidence="3" type="ORF">PU560_03030</name>
</gene>
<accession>A0ABT5TTQ7</accession>
<keyword evidence="2" id="KW-0812">Transmembrane</keyword>